<dbReference type="EMBL" id="SUNJ01015473">
    <property type="protein sequence ID" value="TPP55704.1"/>
    <property type="molecule type" value="Genomic_DNA"/>
</dbReference>
<protein>
    <submittedName>
        <fullName evidence="2">Uncharacterized protein</fullName>
    </submittedName>
</protein>
<organism evidence="2 3">
    <name type="scientific">Fasciola gigantica</name>
    <name type="common">Giant liver fluke</name>
    <dbReference type="NCBI Taxonomy" id="46835"/>
    <lineage>
        <taxon>Eukaryota</taxon>
        <taxon>Metazoa</taxon>
        <taxon>Spiralia</taxon>
        <taxon>Lophotrochozoa</taxon>
        <taxon>Platyhelminthes</taxon>
        <taxon>Trematoda</taxon>
        <taxon>Digenea</taxon>
        <taxon>Plagiorchiida</taxon>
        <taxon>Echinostomata</taxon>
        <taxon>Echinostomatoidea</taxon>
        <taxon>Fasciolidae</taxon>
        <taxon>Fasciola</taxon>
    </lineage>
</organism>
<evidence type="ECO:0000256" key="1">
    <source>
        <dbReference type="SAM" id="SignalP"/>
    </source>
</evidence>
<keyword evidence="1" id="KW-0732">Signal</keyword>
<comment type="caution">
    <text evidence="2">The sequence shown here is derived from an EMBL/GenBank/DDBJ whole genome shotgun (WGS) entry which is preliminary data.</text>
</comment>
<accession>A0A504Y3V0</accession>
<feature type="chain" id="PRO_5021218251" evidence="1">
    <location>
        <begin position="36"/>
        <end position="91"/>
    </location>
</feature>
<keyword evidence="3" id="KW-1185">Reference proteome</keyword>
<gene>
    <name evidence="2" type="ORF">FGIG_09999</name>
</gene>
<dbReference type="AlphaFoldDB" id="A0A504Y3V0"/>
<sequence>MGVSLECESSFHTNMKVCLISLTLFLVCLLSDTSASNCATTCYFKYQYCASECRNLDHGVNICVSLCSNEYYDCLTGICGQLPDTKPFHSR</sequence>
<proteinExistence type="predicted"/>
<feature type="signal peptide" evidence="1">
    <location>
        <begin position="1"/>
        <end position="35"/>
    </location>
</feature>
<name>A0A504Y3V0_FASGI</name>
<dbReference type="Proteomes" id="UP000316759">
    <property type="component" value="Unassembled WGS sequence"/>
</dbReference>
<reference evidence="2 3" key="1">
    <citation type="submission" date="2019-04" db="EMBL/GenBank/DDBJ databases">
        <title>Annotation for the trematode Fasciola gigantica.</title>
        <authorList>
            <person name="Choi Y.-J."/>
        </authorList>
    </citation>
    <scope>NUCLEOTIDE SEQUENCE [LARGE SCALE GENOMIC DNA]</scope>
    <source>
        <strain evidence="2">Uganda_cow_1</strain>
    </source>
</reference>
<evidence type="ECO:0000313" key="2">
    <source>
        <dbReference type="EMBL" id="TPP55704.1"/>
    </source>
</evidence>
<evidence type="ECO:0000313" key="3">
    <source>
        <dbReference type="Proteomes" id="UP000316759"/>
    </source>
</evidence>